<evidence type="ECO:0000256" key="1">
    <source>
        <dbReference type="SAM" id="SignalP"/>
    </source>
</evidence>
<dbReference type="Proteomes" id="UP000256695">
    <property type="component" value="Unassembled WGS sequence"/>
</dbReference>
<protein>
    <submittedName>
        <fullName evidence="3">Disulfide isomerase</fullName>
    </submittedName>
</protein>
<accession>A0A3D8JAP5</accession>
<keyword evidence="3" id="KW-0413">Isomerase</keyword>
<sequence>MKKFFFIFLFSFVFMQANMQENLTKLIKEKTKQDIKVMQTYDLKANTNFKVVILEDTLSKTQIPIITDKDGSMLFALTNIFFSVNEADTKLIGEIIQKIQSQNDKQVNSAAINKLLESIPDDYVIKLNSTTKNNQKITYIISDPMCPHCQDELRHIDEKLKESNVYMVLVAYMGQDSINKAANILEKIKSLKETKEKVNLLQQVYATTFKAQESNAKEIKKVENITKKIADSGLIKGVPFIYEYK</sequence>
<comment type="caution">
    <text evidence="3">The sequence shown here is derived from an EMBL/GenBank/DDBJ whole genome shotgun (WGS) entry which is preliminary data.</text>
</comment>
<feature type="chain" id="PRO_5017835425" evidence="1">
    <location>
        <begin position="20"/>
        <end position="245"/>
    </location>
</feature>
<dbReference type="Pfam" id="PF18257">
    <property type="entry name" value="DsbG_N"/>
    <property type="match status" value="1"/>
</dbReference>
<dbReference type="GO" id="GO:0016853">
    <property type="term" value="F:isomerase activity"/>
    <property type="evidence" value="ECO:0007669"/>
    <property type="project" value="UniProtKB-KW"/>
</dbReference>
<evidence type="ECO:0000313" key="4">
    <source>
        <dbReference type="Proteomes" id="UP000256695"/>
    </source>
</evidence>
<dbReference type="SUPFAM" id="SSF52833">
    <property type="entry name" value="Thioredoxin-like"/>
    <property type="match status" value="1"/>
</dbReference>
<dbReference type="Gene3D" id="3.40.30.10">
    <property type="entry name" value="Glutaredoxin"/>
    <property type="match status" value="1"/>
</dbReference>
<gene>
    <name evidence="3" type="ORF">CQA57_00480</name>
</gene>
<dbReference type="AlphaFoldDB" id="A0A3D8JAP5"/>
<dbReference type="Gene3D" id="3.10.450.520">
    <property type="match status" value="1"/>
</dbReference>
<proteinExistence type="predicted"/>
<keyword evidence="4" id="KW-1185">Reference proteome</keyword>
<dbReference type="InterPro" id="IPR041556">
    <property type="entry name" value="DsbG_N"/>
</dbReference>
<dbReference type="EMBL" id="NXLX01000001">
    <property type="protein sequence ID" value="RDU74559.1"/>
    <property type="molecule type" value="Genomic_DNA"/>
</dbReference>
<dbReference type="RefSeq" id="WP_115578268.1">
    <property type="nucleotide sequence ID" value="NZ_NXLX01000001.1"/>
</dbReference>
<feature type="signal peptide" evidence="1">
    <location>
        <begin position="1"/>
        <end position="19"/>
    </location>
</feature>
<organism evidence="3 4">
    <name type="scientific">Helicobacter anseris</name>
    <dbReference type="NCBI Taxonomy" id="375926"/>
    <lineage>
        <taxon>Bacteria</taxon>
        <taxon>Pseudomonadati</taxon>
        <taxon>Campylobacterota</taxon>
        <taxon>Epsilonproteobacteria</taxon>
        <taxon>Campylobacterales</taxon>
        <taxon>Helicobacteraceae</taxon>
        <taxon>Helicobacter</taxon>
    </lineage>
</organism>
<dbReference type="OrthoDB" id="9800545at2"/>
<name>A0A3D8JAP5_9HELI</name>
<feature type="domain" description="Disulfide isomerase DsbG N-terminal" evidence="2">
    <location>
        <begin position="23"/>
        <end position="112"/>
    </location>
</feature>
<dbReference type="InterPro" id="IPR036249">
    <property type="entry name" value="Thioredoxin-like_sf"/>
</dbReference>
<reference evidence="3 4" key="1">
    <citation type="submission" date="2018-04" db="EMBL/GenBank/DDBJ databases">
        <title>Novel Campyloabacter and Helicobacter Species and Strains.</title>
        <authorList>
            <person name="Mannion A.J."/>
            <person name="Shen Z."/>
            <person name="Fox J.G."/>
        </authorList>
    </citation>
    <scope>NUCLEOTIDE SEQUENCE [LARGE SCALE GENOMIC DNA]</scope>
    <source>
        <strain evidence="3 4">MIT 04-9362</strain>
    </source>
</reference>
<evidence type="ECO:0000313" key="3">
    <source>
        <dbReference type="EMBL" id="RDU74559.1"/>
    </source>
</evidence>
<evidence type="ECO:0000259" key="2">
    <source>
        <dbReference type="Pfam" id="PF18257"/>
    </source>
</evidence>
<keyword evidence="1" id="KW-0732">Signal</keyword>